<proteinExistence type="predicted"/>
<accession>A0A1Q3A0Q7</accession>
<reference evidence="2 3" key="1">
    <citation type="submission" date="2016-08" db="EMBL/GenBank/DDBJ databases">
        <title>Draft genome sequence of allopolyploid Zygosaccharomyces rouxii.</title>
        <authorList>
            <person name="Watanabe J."/>
            <person name="Uehara K."/>
            <person name="Mogi Y."/>
            <person name="Tsukioka Y."/>
        </authorList>
    </citation>
    <scope>NUCLEOTIDE SEQUENCE [LARGE SCALE GENOMIC DNA]</scope>
    <source>
        <strain evidence="2 3">NBRC 110957</strain>
    </source>
</reference>
<sequence length="303" mass="34755">MSDDYAKMLEQQRRAFEAQFGSLESMGFEDKTKNIDNESSDEESSSQESFKGFSEKEDESDEELEEEEEEDDDDDEENLEGDKYTPSVTRSAPKVIKFQDPSGTYEPPSKKEQKLLRSGKPLRDTPLNNKDSKPESDSDSDLEHQNIKNDVELQKFLHESHLLSALDPSTEPNAQIHGKSRARALEMHLNHLSTTNGNSPKLEKVPMHVRKGMINKHLHKIQRHEEEAKDAGIILSRTKKGQFRRIESTYKNDIERRIGTTIKTKEKQRKARRQRGLKVQSVGKSTRHGLKISPKDIDRISKS</sequence>
<organism evidence="2 3">
    <name type="scientific">Zygosaccharomyces rouxii</name>
    <dbReference type="NCBI Taxonomy" id="4956"/>
    <lineage>
        <taxon>Eukaryota</taxon>
        <taxon>Fungi</taxon>
        <taxon>Dikarya</taxon>
        <taxon>Ascomycota</taxon>
        <taxon>Saccharomycotina</taxon>
        <taxon>Saccharomycetes</taxon>
        <taxon>Saccharomycetales</taxon>
        <taxon>Saccharomycetaceae</taxon>
        <taxon>Zygosaccharomyces</taxon>
    </lineage>
</organism>
<dbReference type="OrthoDB" id="5556956at2759"/>
<feature type="compositionally biased region" description="Basic and acidic residues" evidence="1">
    <location>
        <begin position="293"/>
        <end position="303"/>
    </location>
</feature>
<protein>
    <recommendedName>
        <fullName evidence="4">Protein FAF1</fullName>
    </recommendedName>
</protein>
<dbReference type="PANTHER" id="PTHR28096">
    <property type="entry name" value="PROTEIN FAF1"/>
    <property type="match status" value="1"/>
</dbReference>
<feature type="compositionally biased region" description="Acidic residues" evidence="1">
    <location>
        <begin position="56"/>
        <end position="79"/>
    </location>
</feature>
<feature type="region of interest" description="Disordered" evidence="1">
    <location>
        <begin position="20"/>
        <end position="143"/>
    </location>
</feature>
<gene>
    <name evidence="2" type="ORF">ZYGR_0N06740</name>
</gene>
<evidence type="ECO:0008006" key="4">
    <source>
        <dbReference type="Google" id="ProtNLM"/>
    </source>
</evidence>
<feature type="compositionally biased region" description="Basic and acidic residues" evidence="1">
    <location>
        <begin position="130"/>
        <end position="143"/>
    </location>
</feature>
<evidence type="ECO:0000313" key="3">
    <source>
        <dbReference type="Proteomes" id="UP000187013"/>
    </source>
</evidence>
<evidence type="ECO:0000313" key="2">
    <source>
        <dbReference type="EMBL" id="GAV49267.1"/>
    </source>
</evidence>
<feature type="region of interest" description="Disordered" evidence="1">
    <location>
        <begin position="263"/>
        <end position="303"/>
    </location>
</feature>
<evidence type="ECO:0000256" key="1">
    <source>
        <dbReference type="SAM" id="MobiDB-lite"/>
    </source>
</evidence>
<dbReference type="EMBL" id="BDGX01000014">
    <property type="protein sequence ID" value="GAV49267.1"/>
    <property type="molecule type" value="Genomic_DNA"/>
</dbReference>
<comment type="caution">
    <text evidence="2">The sequence shown here is derived from an EMBL/GenBank/DDBJ whole genome shotgun (WGS) entry which is preliminary data.</text>
</comment>
<dbReference type="InterPro" id="IPR053030">
    <property type="entry name" value="Ribosomal_biogenesis_FAF1-like"/>
</dbReference>
<dbReference type="GO" id="GO:0005730">
    <property type="term" value="C:nucleolus"/>
    <property type="evidence" value="ECO:0007669"/>
    <property type="project" value="TreeGrafter"/>
</dbReference>
<feature type="compositionally biased region" description="Basic residues" evidence="1">
    <location>
        <begin position="266"/>
        <end position="276"/>
    </location>
</feature>
<dbReference type="Proteomes" id="UP000187013">
    <property type="component" value="Unassembled WGS sequence"/>
</dbReference>
<dbReference type="GO" id="GO:0000462">
    <property type="term" value="P:maturation of SSU-rRNA from tricistronic rRNA transcript (SSU-rRNA, 5.8S rRNA, LSU-rRNA)"/>
    <property type="evidence" value="ECO:0007669"/>
    <property type="project" value="TreeGrafter"/>
</dbReference>
<dbReference type="AlphaFoldDB" id="A0A1Q3A0Q7"/>
<name>A0A1Q3A0Q7_ZYGRO</name>
<dbReference type="PANTHER" id="PTHR28096:SF1">
    <property type="entry name" value="PROTEIN FAF1"/>
    <property type="match status" value="1"/>
</dbReference>
<dbReference type="eggNOG" id="ENOG502QVP1">
    <property type="taxonomic scope" value="Eukaryota"/>
</dbReference>